<dbReference type="SUPFAM" id="SSF52540">
    <property type="entry name" value="P-loop containing nucleoside triphosphate hydrolases"/>
    <property type="match status" value="1"/>
</dbReference>
<evidence type="ECO:0000256" key="2">
    <source>
        <dbReference type="ARBA" id="ARBA00022448"/>
    </source>
</evidence>
<dbReference type="PROSITE" id="PS50893">
    <property type="entry name" value="ABC_TRANSPORTER_2"/>
    <property type="match status" value="1"/>
</dbReference>
<name>A0A147JV13_HADYE</name>
<dbReference type="InterPro" id="IPR032823">
    <property type="entry name" value="BCA_ABC_TP_C"/>
</dbReference>
<accession>A0A147JV13</accession>
<evidence type="ECO:0000313" key="9">
    <source>
        <dbReference type="EMBL" id="KUO40270.1"/>
    </source>
</evidence>
<protein>
    <recommendedName>
        <fullName evidence="7">Probable branched-chain amino acid transport ATP-binding protein LivG</fullName>
    </recommendedName>
</protein>
<evidence type="ECO:0000256" key="1">
    <source>
        <dbReference type="ARBA" id="ARBA00005417"/>
    </source>
</evidence>
<dbReference type="STRING" id="1776334.APZ16_04660"/>
<evidence type="ECO:0000256" key="7">
    <source>
        <dbReference type="ARBA" id="ARBA00072811"/>
    </source>
</evidence>
<dbReference type="InterPro" id="IPR051120">
    <property type="entry name" value="ABC_AA/LPS_Transport"/>
</dbReference>
<dbReference type="Pfam" id="PF00005">
    <property type="entry name" value="ABC_tran"/>
    <property type="match status" value="1"/>
</dbReference>
<gene>
    <name evidence="9" type="ORF">APZ16_04660</name>
</gene>
<comment type="caution">
    <text evidence="9">The sequence shown here is derived from an EMBL/GenBank/DDBJ whole genome shotgun (WGS) entry which is preliminary data.</text>
</comment>
<dbReference type="EMBL" id="LQMQ01000045">
    <property type="protein sequence ID" value="KUO40270.1"/>
    <property type="molecule type" value="Genomic_DNA"/>
</dbReference>
<dbReference type="CDD" id="cd03219">
    <property type="entry name" value="ABC_Mj1267_LivG_branched"/>
    <property type="match status" value="1"/>
</dbReference>
<dbReference type="SMART" id="SM00382">
    <property type="entry name" value="AAA"/>
    <property type="match status" value="1"/>
</dbReference>
<comment type="function">
    <text evidence="6">Probable component of a branched-chain amino-acid transport system.</text>
</comment>
<dbReference type="PANTHER" id="PTHR45772">
    <property type="entry name" value="CONSERVED COMPONENT OF ABC TRANSPORTER FOR NATURAL AMINO ACIDS-RELATED"/>
    <property type="match status" value="1"/>
</dbReference>
<evidence type="ECO:0000256" key="4">
    <source>
        <dbReference type="ARBA" id="ARBA00022840"/>
    </source>
</evidence>
<dbReference type="GO" id="GO:0016887">
    <property type="term" value="F:ATP hydrolysis activity"/>
    <property type="evidence" value="ECO:0007669"/>
    <property type="project" value="InterPro"/>
</dbReference>
<feature type="domain" description="ABC transporter" evidence="8">
    <location>
        <begin position="7"/>
        <end position="254"/>
    </location>
</feature>
<sequence>MTKDDLLVVEGVRKTFGGLVALDEVNMKVKKNLLVMLIGPNGSGKTTLINVISGIYKPDKGKIIFENKEITECSADEVCREGLVRTFQIPQLFTKLTVLENVLTAYKDNPGTSFLKACVKRTWIQRETEATKKAFEILDTVGLSHMWDKRASELSGGQMKLLETARALMSGAKMIMMDEPAAGVFPSLIDKIFKHFVELKKKFGLTFLIIEHRLEPVLPYVDYVYAMDRGRVISEGKPKEVLNDEKVIESYLGE</sequence>
<dbReference type="Proteomes" id="UP000074294">
    <property type="component" value="Unassembled WGS sequence"/>
</dbReference>
<evidence type="ECO:0000313" key="10">
    <source>
        <dbReference type="Proteomes" id="UP000074294"/>
    </source>
</evidence>
<evidence type="ECO:0000259" key="8">
    <source>
        <dbReference type="PROSITE" id="PS50893"/>
    </source>
</evidence>
<keyword evidence="3" id="KW-0547">Nucleotide-binding</keyword>
<dbReference type="InterPro" id="IPR003593">
    <property type="entry name" value="AAA+_ATPase"/>
</dbReference>
<dbReference type="AlphaFoldDB" id="A0A147JV13"/>
<dbReference type="GO" id="GO:0006865">
    <property type="term" value="P:amino acid transport"/>
    <property type="evidence" value="ECO:0007669"/>
    <property type="project" value="UniProtKB-KW"/>
</dbReference>
<organism evidence="9 10">
    <name type="scientific">Hadarchaeum yellowstonense</name>
    <dbReference type="NCBI Taxonomy" id="1776334"/>
    <lineage>
        <taxon>Archaea</taxon>
        <taxon>Methanobacteriati</taxon>
        <taxon>Candidatus Hadarchaeota</taxon>
        <taxon>Candidatus Hadarchaeia</taxon>
        <taxon>Candidatus Hadarchaeales</taxon>
        <taxon>Candidatus Hadarchaeaceae</taxon>
        <taxon>Candidatus Hadarchaeum</taxon>
    </lineage>
</organism>
<dbReference type="Pfam" id="PF12399">
    <property type="entry name" value="BCA_ABC_TP_C"/>
    <property type="match status" value="1"/>
</dbReference>
<dbReference type="FunFam" id="3.40.50.300:FF:000421">
    <property type="entry name" value="Branched-chain amino acid ABC transporter ATP-binding protein"/>
    <property type="match status" value="1"/>
</dbReference>
<dbReference type="Gene3D" id="3.40.50.300">
    <property type="entry name" value="P-loop containing nucleotide triphosphate hydrolases"/>
    <property type="match status" value="1"/>
</dbReference>
<dbReference type="InterPro" id="IPR027417">
    <property type="entry name" value="P-loop_NTPase"/>
</dbReference>
<evidence type="ECO:0000256" key="3">
    <source>
        <dbReference type="ARBA" id="ARBA00022741"/>
    </source>
</evidence>
<evidence type="ECO:0000256" key="6">
    <source>
        <dbReference type="ARBA" id="ARBA00056071"/>
    </source>
</evidence>
<comment type="similarity">
    <text evidence="1">Belongs to the ABC transporter superfamily.</text>
</comment>
<reference evidence="9 10" key="1">
    <citation type="journal article" date="2016" name="Nat. Microbiol.">
        <title>Genomic inference of the metabolism of cosmopolitan subsurface Archaea, Hadesarchaea.</title>
        <authorList>
            <person name="Baker B.J."/>
            <person name="Saw J.H."/>
            <person name="Lind A.E."/>
            <person name="Lazar C.S."/>
            <person name="Hinrichs K.-U."/>
            <person name="Teske A.P."/>
            <person name="Ettema T.J."/>
        </authorList>
    </citation>
    <scope>NUCLEOTIDE SEQUENCE [LARGE SCALE GENOMIC DNA]</scope>
</reference>
<dbReference type="PANTHER" id="PTHR45772:SF9">
    <property type="entry name" value="CONSERVED COMPONENT OF ABC TRANSPORTER FOR NATURAL AMINO ACIDS"/>
    <property type="match status" value="1"/>
</dbReference>
<evidence type="ECO:0000256" key="5">
    <source>
        <dbReference type="ARBA" id="ARBA00022970"/>
    </source>
</evidence>
<dbReference type="GO" id="GO:0005886">
    <property type="term" value="C:plasma membrane"/>
    <property type="evidence" value="ECO:0007669"/>
    <property type="project" value="TreeGrafter"/>
</dbReference>
<proteinExistence type="inferred from homology"/>
<keyword evidence="2" id="KW-0813">Transport</keyword>
<keyword evidence="4 9" id="KW-0067">ATP-binding</keyword>
<dbReference type="GO" id="GO:0005524">
    <property type="term" value="F:ATP binding"/>
    <property type="evidence" value="ECO:0007669"/>
    <property type="project" value="UniProtKB-KW"/>
</dbReference>
<keyword evidence="5" id="KW-0029">Amino-acid transport</keyword>
<dbReference type="InterPro" id="IPR003439">
    <property type="entry name" value="ABC_transporter-like_ATP-bd"/>
</dbReference>